<accession>A0A8C7NPK2</accession>
<proteinExistence type="predicted"/>
<dbReference type="Ensembl" id="ENSOMYT00000011971.2">
    <property type="protein sequence ID" value="ENSOMYP00000010797.2"/>
    <property type="gene ID" value="ENSOMYG00000005438.2"/>
</dbReference>
<evidence type="ECO:0000313" key="2">
    <source>
        <dbReference type="Proteomes" id="UP000694395"/>
    </source>
</evidence>
<evidence type="ECO:0000313" key="1">
    <source>
        <dbReference type="Ensembl" id="ENSOMYP00000010797.2"/>
    </source>
</evidence>
<reference evidence="1" key="2">
    <citation type="submission" date="2025-08" db="UniProtKB">
        <authorList>
            <consortium name="Ensembl"/>
        </authorList>
    </citation>
    <scope>IDENTIFICATION</scope>
</reference>
<name>A0A8C7NPK2_ONCMY</name>
<dbReference type="Proteomes" id="UP000694395">
    <property type="component" value="Chromosome 17"/>
</dbReference>
<organism evidence="1 2">
    <name type="scientific">Oncorhynchus mykiss</name>
    <name type="common">Rainbow trout</name>
    <name type="synonym">Salmo gairdneri</name>
    <dbReference type="NCBI Taxonomy" id="8022"/>
    <lineage>
        <taxon>Eukaryota</taxon>
        <taxon>Metazoa</taxon>
        <taxon>Chordata</taxon>
        <taxon>Craniata</taxon>
        <taxon>Vertebrata</taxon>
        <taxon>Euteleostomi</taxon>
        <taxon>Actinopterygii</taxon>
        <taxon>Neopterygii</taxon>
        <taxon>Teleostei</taxon>
        <taxon>Protacanthopterygii</taxon>
        <taxon>Salmoniformes</taxon>
        <taxon>Salmonidae</taxon>
        <taxon>Salmoninae</taxon>
        <taxon>Oncorhynchus</taxon>
    </lineage>
</organism>
<protein>
    <submittedName>
        <fullName evidence="1">Uncharacterized protein</fullName>
    </submittedName>
</protein>
<reference evidence="1" key="3">
    <citation type="submission" date="2025-09" db="UniProtKB">
        <authorList>
            <consortium name="Ensembl"/>
        </authorList>
    </citation>
    <scope>IDENTIFICATION</scope>
</reference>
<sequence length="87" mass="9924">MTKTFAHRRQEVINQWGDVLQDLAQHVMNICVIKKEDSMACFILLGMTYALNLSYPKNLQCTFEAFQKMLDCSKLYLQAGTPKGSTC</sequence>
<reference evidence="1" key="1">
    <citation type="submission" date="2020-07" db="EMBL/GenBank/DDBJ databases">
        <title>A long reads based de novo assembly of the rainbow trout Arlee double haploid line genome.</title>
        <authorList>
            <person name="Gao G."/>
            <person name="Palti Y."/>
        </authorList>
    </citation>
    <scope>NUCLEOTIDE SEQUENCE [LARGE SCALE GENOMIC DNA]</scope>
</reference>
<dbReference type="GeneTree" id="ENSGT00990000213824"/>
<dbReference type="AlphaFoldDB" id="A0A8C7NPK2"/>
<keyword evidence="2" id="KW-1185">Reference proteome</keyword>